<evidence type="ECO:0000313" key="2">
    <source>
        <dbReference type="EMBL" id="KAL3758547.1"/>
    </source>
</evidence>
<feature type="compositionally biased region" description="Basic and acidic residues" evidence="1">
    <location>
        <begin position="251"/>
        <end position="264"/>
    </location>
</feature>
<dbReference type="AlphaFoldDB" id="A0ABD3M4F7"/>
<feature type="compositionally biased region" description="Low complexity" evidence="1">
    <location>
        <begin position="160"/>
        <end position="171"/>
    </location>
</feature>
<evidence type="ECO:0000256" key="1">
    <source>
        <dbReference type="SAM" id="MobiDB-lite"/>
    </source>
</evidence>
<feature type="region of interest" description="Disordered" evidence="1">
    <location>
        <begin position="1"/>
        <end position="26"/>
    </location>
</feature>
<feature type="compositionally biased region" description="Basic residues" evidence="1">
    <location>
        <begin position="215"/>
        <end position="229"/>
    </location>
</feature>
<comment type="caution">
    <text evidence="2">The sequence shown here is derived from an EMBL/GenBank/DDBJ whole genome shotgun (WGS) entry which is preliminary data.</text>
</comment>
<evidence type="ECO:0000313" key="3">
    <source>
        <dbReference type="Proteomes" id="UP001530293"/>
    </source>
</evidence>
<protein>
    <submittedName>
        <fullName evidence="2">Uncharacterized protein</fullName>
    </submittedName>
</protein>
<feature type="region of interest" description="Disordered" evidence="1">
    <location>
        <begin position="148"/>
        <end position="276"/>
    </location>
</feature>
<name>A0ABD3M4F7_9STRA</name>
<feature type="region of interest" description="Disordered" evidence="1">
    <location>
        <begin position="87"/>
        <end position="113"/>
    </location>
</feature>
<organism evidence="2 3">
    <name type="scientific">Discostella pseudostelligera</name>
    <dbReference type="NCBI Taxonomy" id="259834"/>
    <lineage>
        <taxon>Eukaryota</taxon>
        <taxon>Sar</taxon>
        <taxon>Stramenopiles</taxon>
        <taxon>Ochrophyta</taxon>
        <taxon>Bacillariophyta</taxon>
        <taxon>Coscinodiscophyceae</taxon>
        <taxon>Thalassiosirophycidae</taxon>
        <taxon>Stephanodiscales</taxon>
        <taxon>Stephanodiscaceae</taxon>
        <taxon>Discostella</taxon>
    </lineage>
</organism>
<sequence length="483" mass="52505">MAPKLVHLKEGAGAPATASSPATAGDSVSVTMSQKMKMLYNTSLANNNTIGTVDDEGKIMNARYQQCALEVKMENRFLGPLQIHQESMQRLKSESAPHGSTKKKNDASTSRKMDPILALRSIFAPRRTSSNNSADQSKVVLAGRRGSTFMPEQESSEDGVSSVSTTQMQQQKELEGLSDLDYASVSTPPSTASMSLQTHEWSSGHGLMGGGGGSSRRRSRFSLRSRNGRKSNTIVNAKKEELDSDSIASGKEPHDESHGVELEMKQPPVPRDTPGRIREKLGKRRSSLFSVDEKRASIDQNDAGGVGGSGGVVGSSCDNSITNEVMRRRSSIECRDGRSLICKFPSSRNNSPGYGGDEDTLICDWGRRQSNLSSSASSLSNPEEFAHQHDKEKDASSRSLICGWDESEVSILSESTVSATDEKVLQNAAKACTLFDVRRVRLMEVNNVHVASPKSNRFCWNLRGGGGDDASYCNLFSQREVRR</sequence>
<accession>A0ABD3M4F7</accession>
<reference evidence="2 3" key="1">
    <citation type="submission" date="2024-10" db="EMBL/GenBank/DDBJ databases">
        <title>Updated reference genomes for cyclostephanoid diatoms.</title>
        <authorList>
            <person name="Roberts W.R."/>
            <person name="Alverson A.J."/>
        </authorList>
    </citation>
    <scope>NUCLEOTIDE SEQUENCE [LARGE SCALE GENOMIC DNA]</scope>
    <source>
        <strain evidence="2 3">AJA232-27</strain>
    </source>
</reference>
<gene>
    <name evidence="2" type="ORF">ACHAWU_008301</name>
</gene>
<feature type="compositionally biased region" description="Polar residues" evidence="1">
    <location>
        <begin position="184"/>
        <end position="201"/>
    </location>
</feature>
<feature type="compositionally biased region" description="Low complexity" evidence="1">
    <location>
        <begin position="11"/>
        <end position="24"/>
    </location>
</feature>
<feature type="region of interest" description="Disordered" evidence="1">
    <location>
        <begin position="373"/>
        <end position="392"/>
    </location>
</feature>
<dbReference type="Proteomes" id="UP001530293">
    <property type="component" value="Unassembled WGS sequence"/>
</dbReference>
<proteinExistence type="predicted"/>
<dbReference type="EMBL" id="JALLBG020000228">
    <property type="protein sequence ID" value="KAL3758547.1"/>
    <property type="molecule type" value="Genomic_DNA"/>
</dbReference>
<feature type="compositionally biased region" description="Basic and acidic residues" evidence="1">
    <location>
        <begin position="103"/>
        <end position="113"/>
    </location>
</feature>
<keyword evidence="3" id="KW-1185">Reference proteome</keyword>